<dbReference type="STRING" id="1484053.SAMN05444274_10910"/>
<dbReference type="AlphaFoldDB" id="A0A1M5EF52"/>
<evidence type="ECO:0000313" key="1">
    <source>
        <dbReference type="EMBL" id="SHF77816.1"/>
    </source>
</evidence>
<evidence type="ECO:0008006" key="3">
    <source>
        <dbReference type="Google" id="ProtNLM"/>
    </source>
</evidence>
<protein>
    <recommendedName>
        <fullName evidence="3">HEAT repeat-containing protein</fullName>
    </recommendedName>
</protein>
<keyword evidence="2" id="KW-1185">Reference proteome</keyword>
<proteinExistence type="predicted"/>
<evidence type="ECO:0000313" key="2">
    <source>
        <dbReference type="Proteomes" id="UP000184164"/>
    </source>
</evidence>
<dbReference type="OrthoDB" id="979487at2"/>
<dbReference type="RefSeq" id="WP_073002986.1">
    <property type="nucleotide sequence ID" value="NZ_FQUM01000009.1"/>
</dbReference>
<organism evidence="1 2">
    <name type="scientific">Mariniphaga anaerophila</name>
    <dbReference type="NCBI Taxonomy" id="1484053"/>
    <lineage>
        <taxon>Bacteria</taxon>
        <taxon>Pseudomonadati</taxon>
        <taxon>Bacteroidota</taxon>
        <taxon>Bacteroidia</taxon>
        <taxon>Marinilabiliales</taxon>
        <taxon>Prolixibacteraceae</taxon>
        <taxon>Mariniphaga</taxon>
    </lineage>
</organism>
<gene>
    <name evidence="1" type="ORF">SAMN05444274_10910</name>
</gene>
<reference evidence="1 2" key="1">
    <citation type="submission" date="2016-11" db="EMBL/GenBank/DDBJ databases">
        <authorList>
            <person name="Jaros S."/>
            <person name="Januszkiewicz K."/>
            <person name="Wedrychowicz H."/>
        </authorList>
    </citation>
    <scope>NUCLEOTIDE SEQUENCE [LARGE SCALE GENOMIC DNA]</scope>
    <source>
        <strain evidence="1 2">DSM 26910</strain>
    </source>
</reference>
<sequence length="176" mass="20441">MTQKELFEMIVLWENIPLLIQQLESGPDELEMLMNLALESDSPKSWRAAYIADKINDDHPELIAPFLPQMISKLKTENNLSKKRHYLKLISQHDFPAQYYSFLVDYCLGCFTSASEPIANRVHAMQVLFNISESEPDFKPELLSVIEQEMEFHPTPGILSRGRKLARKLFFQIQKL</sequence>
<name>A0A1M5EF52_9BACT</name>
<dbReference type="EMBL" id="FQUM01000009">
    <property type="protein sequence ID" value="SHF77816.1"/>
    <property type="molecule type" value="Genomic_DNA"/>
</dbReference>
<accession>A0A1M5EF52</accession>
<dbReference type="Proteomes" id="UP000184164">
    <property type="component" value="Unassembled WGS sequence"/>
</dbReference>